<evidence type="ECO:0000256" key="4">
    <source>
        <dbReference type="ARBA" id="ARBA00023242"/>
    </source>
</evidence>
<evidence type="ECO:0000256" key="3">
    <source>
        <dbReference type="ARBA" id="ARBA00023163"/>
    </source>
</evidence>
<name>A0AAV3PZM3_LITER</name>
<dbReference type="Gene3D" id="4.10.280.10">
    <property type="entry name" value="Helix-loop-helix DNA-binding domain"/>
    <property type="match status" value="1"/>
</dbReference>
<evidence type="ECO:0000256" key="5">
    <source>
        <dbReference type="SAM" id="MobiDB-lite"/>
    </source>
</evidence>
<keyword evidence="4" id="KW-0539">Nucleus</keyword>
<feature type="region of interest" description="Disordered" evidence="5">
    <location>
        <begin position="228"/>
        <end position="286"/>
    </location>
</feature>
<evidence type="ECO:0000256" key="1">
    <source>
        <dbReference type="ARBA" id="ARBA00004123"/>
    </source>
</evidence>
<keyword evidence="8" id="KW-1185">Reference proteome</keyword>
<reference evidence="7 8" key="1">
    <citation type="submission" date="2024-01" db="EMBL/GenBank/DDBJ databases">
        <title>The complete chloroplast genome sequence of Lithospermum erythrorhizon: insights into the phylogenetic relationship among Boraginaceae species and the maternal lineages of purple gromwells.</title>
        <authorList>
            <person name="Okada T."/>
            <person name="Watanabe K."/>
        </authorList>
    </citation>
    <scope>NUCLEOTIDE SEQUENCE [LARGE SCALE GENOMIC DNA]</scope>
</reference>
<evidence type="ECO:0000313" key="8">
    <source>
        <dbReference type="Proteomes" id="UP001454036"/>
    </source>
</evidence>
<protein>
    <recommendedName>
        <fullName evidence="6">BHLH domain-containing protein</fullName>
    </recommendedName>
</protein>
<keyword evidence="3" id="KW-0804">Transcription</keyword>
<dbReference type="FunFam" id="4.10.280.10:FF:000002">
    <property type="entry name" value="Basic helix-loop-helix transcription factor"/>
    <property type="match status" value="1"/>
</dbReference>
<accession>A0AAV3PZM3</accession>
<gene>
    <name evidence="7" type="ORF">LIER_14585</name>
</gene>
<feature type="compositionally biased region" description="Polar residues" evidence="5">
    <location>
        <begin position="312"/>
        <end position="324"/>
    </location>
</feature>
<dbReference type="PROSITE" id="PS50888">
    <property type="entry name" value="BHLH"/>
    <property type="match status" value="1"/>
</dbReference>
<dbReference type="SUPFAM" id="SSF47459">
    <property type="entry name" value="HLH, helix-loop-helix DNA-binding domain"/>
    <property type="match status" value="1"/>
</dbReference>
<dbReference type="EMBL" id="BAABME010003072">
    <property type="protein sequence ID" value="GAA0157282.1"/>
    <property type="molecule type" value="Genomic_DNA"/>
</dbReference>
<keyword evidence="2" id="KW-0805">Transcription regulation</keyword>
<dbReference type="AlphaFoldDB" id="A0AAV3PZM3"/>
<feature type="region of interest" description="Disordered" evidence="5">
    <location>
        <begin position="302"/>
        <end position="328"/>
    </location>
</feature>
<dbReference type="PANTHER" id="PTHR12565">
    <property type="entry name" value="STEROL REGULATORY ELEMENT-BINDING PROTEIN"/>
    <property type="match status" value="1"/>
</dbReference>
<evidence type="ECO:0000256" key="2">
    <source>
        <dbReference type="ARBA" id="ARBA00023015"/>
    </source>
</evidence>
<dbReference type="PANTHER" id="PTHR12565:SF459">
    <property type="entry name" value="BHLH DOMAIN-CONTAINING PROTEIN"/>
    <property type="match status" value="1"/>
</dbReference>
<dbReference type="GO" id="GO:0046983">
    <property type="term" value="F:protein dimerization activity"/>
    <property type="evidence" value="ECO:0007669"/>
    <property type="project" value="InterPro"/>
</dbReference>
<comment type="subcellular location">
    <subcellularLocation>
        <location evidence="1">Nucleus</location>
    </subcellularLocation>
</comment>
<feature type="domain" description="BHLH" evidence="6">
    <location>
        <begin position="339"/>
        <end position="389"/>
    </location>
</feature>
<sequence length="518" mass="56171">MDTESKDNLEPETKNEGSLSYHSPNMASEWQLNGKNLPNSSMGLIPPSSNNPMVFSPNTWDQPSCSQSLGFCDMNLQQNASVSPSLSARNSMPGPLEAGLGWVPQLHPMLRGGEMFLPTVPGLHPQSLAQIPADLGFIERAARFSCFTAGSFSEIINPFSPEPLNPYYKGISPMQRQGMMNSVQGMQSHRDEMNMLNSKGVTVQVDHGATTQSPLKSGGKSEVLARSHDEGNQGINGASELGSDEAKFSGRDGAQEEFEGTVGASSGKGFGSKKRKRTGQDLDIDENKGAAETLNEAANNQAEIQQKEDKNTTSTSTKGPQTSDQPKEEYIHVRARRGQATNSHSLAERARREKISERMKFLQDLVPGCSKVTGKAIMLDEIINYVQSLQQQVEFLSMKLATVNPRLDINIENLVAKDMHQSRAGPSPSLAFPHDLTTPYHPALHPSSPGLIQAGALRRSINPEFTNVVGGYKESIMTLAGSWEDELHNVIQIGLNLVPQSTQDLSASLPSGNSEADM</sequence>
<dbReference type="GO" id="GO:0003700">
    <property type="term" value="F:DNA-binding transcription factor activity"/>
    <property type="evidence" value="ECO:0007669"/>
    <property type="project" value="TreeGrafter"/>
</dbReference>
<feature type="compositionally biased region" description="Polar residues" evidence="5">
    <location>
        <begin position="16"/>
        <end position="37"/>
    </location>
</feature>
<comment type="caution">
    <text evidence="7">The sequence shown here is derived from an EMBL/GenBank/DDBJ whole genome shotgun (WGS) entry which is preliminary data.</text>
</comment>
<dbReference type="GO" id="GO:0005634">
    <property type="term" value="C:nucleus"/>
    <property type="evidence" value="ECO:0007669"/>
    <property type="project" value="UniProtKB-SubCell"/>
</dbReference>
<dbReference type="SMART" id="SM00353">
    <property type="entry name" value="HLH"/>
    <property type="match status" value="1"/>
</dbReference>
<feature type="compositionally biased region" description="Basic and acidic residues" evidence="5">
    <location>
        <begin position="244"/>
        <end position="254"/>
    </location>
</feature>
<proteinExistence type="predicted"/>
<evidence type="ECO:0000259" key="6">
    <source>
        <dbReference type="PROSITE" id="PS50888"/>
    </source>
</evidence>
<dbReference type="InterPro" id="IPR011598">
    <property type="entry name" value="bHLH_dom"/>
</dbReference>
<evidence type="ECO:0000313" key="7">
    <source>
        <dbReference type="EMBL" id="GAA0157282.1"/>
    </source>
</evidence>
<dbReference type="InterPro" id="IPR036638">
    <property type="entry name" value="HLH_DNA-bd_sf"/>
</dbReference>
<feature type="compositionally biased region" description="Basic and acidic residues" evidence="5">
    <location>
        <begin position="1"/>
        <end position="15"/>
    </location>
</feature>
<organism evidence="7 8">
    <name type="scientific">Lithospermum erythrorhizon</name>
    <name type="common">Purple gromwell</name>
    <name type="synonym">Lithospermum officinale var. erythrorhizon</name>
    <dbReference type="NCBI Taxonomy" id="34254"/>
    <lineage>
        <taxon>Eukaryota</taxon>
        <taxon>Viridiplantae</taxon>
        <taxon>Streptophyta</taxon>
        <taxon>Embryophyta</taxon>
        <taxon>Tracheophyta</taxon>
        <taxon>Spermatophyta</taxon>
        <taxon>Magnoliopsida</taxon>
        <taxon>eudicotyledons</taxon>
        <taxon>Gunneridae</taxon>
        <taxon>Pentapetalae</taxon>
        <taxon>asterids</taxon>
        <taxon>lamiids</taxon>
        <taxon>Boraginales</taxon>
        <taxon>Boraginaceae</taxon>
        <taxon>Boraginoideae</taxon>
        <taxon>Lithospermeae</taxon>
        <taxon>Lithospermum</taxon>
    </lineage>
</organism>
<dbReference type="Pfam" id="PF00010">
    <property type="entry name" value="HLH"/>
    <property type="match status" value="1"/>
</dbReference>
<dbReference type="CDD" id="cd18919">
    <property type="entry name" value="bHLH_AtBPE_like"/>
    <property type="match status" value="1"/>
</dbReference>
<dbReference type="InterPro" id="IPR024097">
    <property type="entry name" value="bHLH_ZIP_TF"/>
</dbReference>
<feature type="region of interest" description="Disordered" evidence="5">
    <location>
        <begin position="1"/>
        <end position="37"/>
    </location>
</feature>
<dbReference type="Proteomes" id="UP001454036">
    <property type="component" value="Unassembled WGS sequence"/>
</dbReference>